<proteinExistence type="inferred from homology"/>
<dbReference type="Proteomes" id="UP000297975">
    <property type="component" value="Unassembled WGS sequence"/>
</dbReference>
<dbReference type="InterPro" id="IPR020476">
    <property type="entry name" value="Nudix_hydrolase"/>
</dbReference>
<evidence type="ECO:0000256" key="1">
    <source>
        <dbReference type="ARBA" id="ARBA00001946"/>
    </source>
</evidence>
<evidence type="ECO:0000256" key="2">
    <source>
        <dbReference type="ARBA" id="ARBA00022801"/>
    </source>
</evidence>
<dbReference type="InterPro" id="IPR020084">
    <property type="entry name" value="NUDIX_hydrolase_CS"/>
</dbReference>
<accession>A0A4Y8IGJ4</accession>
<keyword evidence="6" id="KW-1185">Reference proteome</keyword>
<comment type="similarity">
    <text evidence="3">Belongs to the Nudix hydrolase family.</text>
</comment>
<dbReference type="InterPro" id="IPR015797">
    <property type="entry name" value="NUDIX_hydrolase-like_dom_sf"/>
</dbReference>
<sequence>MKTVNNFGLEFLDFIELSEIELDSFQDLAGSFNVIKCDGKYLLCYSVFRQQWEFPAGKQEKGETARDCAKRELYEESGQIVDNLEFRGVMKVFSRSKNSIKYNPVYYAEINQLQPFVENDETSEIMLWDQTERLESVDEVDIKLLEYI</sequence>
<dbReference type="InterPro" id="IPR000086">
    <property type="entry name" value="NUDIX_hydrolase_dom"/>
</dbReference>
<protein>
    <submittedName>
        <fullName evidence="5">NUDIX domain-containing protein</fullName>
    </submittedName>
</protein>
<keyword evidence="2 3" id="KW-0378">Hydrolase</keyword>
<dbReference type="PANTHER" id="PTHR43046:SF2">
    <property type="entry name" value="8-OXO-DGTP DIPHOSPHATASE-RELATED"/>
    <property type="match status" value="1"/>
</dbReference>
<dbReference type="OrthoDB" id="9131041at2"/>
<evidence type="ECO:0000313" key="5">
    <source>
        <dbReference type="EMBL" id="TFB14234.1"/>
    </source>
</evidence>
<reference evidence="5 6" key="1">
    <citation type="submission" date="2019-03" db="EMBL/GenBank/DDBJ databases">
        <authorList>
            <person name="He R.-H."/>
        </authorList>
    </citation>
    <scope>NUCLEOTIDE SEQUENCE [LARGE SCALE GENOMIC DNA]</scope>
    <source>
        <strain evidence="6">SH 714</strain>
    </source>
</reference>
<comment type="caution">
    <text evidence="5">The sequence shown here is derived from an EMBL/GenBank/DDBJ whole genome shotgun (WGS) entry which is preliminary data.</text>
</comment>
<gene>
    <name evidence="5" type="ORF">E3U55_13710</name>
</gene>
<evidence type="ECO:0000259" key="4">
    <source>
        <dbReference type="PROSITE" id="PS51462"/>
    </source>
</evidence>
<dbReference type="RefSeq" id="WP_134341045.1">
    <property type="nucleotide sequence ID" value="NZ_SOPW01000017.1"/>
</dbReference>
<dbReference type="PRINTS" id="PR00502">
    <property type="entry name" value="NUDIXFAMILY"/>
</dbReference>
<name>A0A4Y8IGJ4_9BACI</name>
<feature type="domain" description="Nudix hydrolase" evidence="4">
    <location>
        <begin position="24"/>
        <end position="148"/>
    </location>
</feature>
<evidence type="ECO:0000313" key="6">
    <source>
        <dbReference type="Proteomes" id="UP000297975"/>
    </source>
</evidence>
<dbReference type="GO" id="GO:0016787">
    <property type="term" value="F:hydrolase activity"/>
    <property type="evidence" value="ECO:0007669"/>
    <property type="project" value="UniProtKB-KW"/>
</dbReference>
<organism evidence="5 6">
    <name type="scientific">Filobacillus milosensis</name>
    <dbReference type="NCBI Taxonomy" id="94137"/>
    <lineage>
        <taxon>Bacteria</taxon>
        <taxon>Bacillati</taxon>
        <taxon>Bacillota</taxon>
        <taxon>Bacilli</taxon>
        <taxon>Bacillales</taxon>
        <taxon>Bacillaceae</taxon>
        <taxon>Filobacillus</taxon>
    </lineage>
</organism>
<dbReference type="PROSITE" id="PS51462">
    <property type="entry name" value="NUDIX"/>
    <property type="match status" value="1"/>
</dbReference>
<dbReference type="SUPFAM" id="SSF55811">
    <property type="entry name" value="Nudix"/>
    <property type="match status" value="1"/>
</dbReference>
<dbReference type="PANTHER" id="PTHR43046">
    <property type="entry name" value="GDP-MANNOSE MANNOSYL HYDROLASE"/>
    <property type="match status" value="1"/>
</dbReference>
<dbReference type="Gene3D" id="3.90.79.10">
    <property type="entry name" value="Nucleoside Triphosphate Pyrophosphohydrolase"/>
    <property type="match status" value="1"/>
</dbReference>
<dbReference type="AlphaFoldDB" id="A0A4Y8IGJ4"/>
<dbReference type="PROSITE" id="PS00893">
    <property type="entry name" value="NUDIX_BOX"/>
    <property type="match status" value="1"/>
</dbReference>
<evidence type="ECO:0000256" key="3">
    <source>
        <dbReference type="RuleBase" id="RU003476"/>
    </source>
</evidence>
<dbReference type="Pfam" id="PF00293">
    <property type="entry name" value="NUDIX"/>
    <property type="match status" value="1"/>
</dbReference>
<comment type="cofactor">
    <cofactor evidence="1">
        <name>Mg(2+)</name>
        <dbReference type="ChEBI" id="CHEBI:18420"/>
    </cofactor>
</comment>
<dbReference type="EMBL" id="SOPW01000017">
    <property type="protein sequence ID" value="TFB14234.1"/>
    <property type="molecule type" value="Genomic_DNA"/>
</dbReference>